<dbReference type="Gene3D" id="1.20.5.1930">
    <property type="match status" value="1"/>
</dbReference>
<keyword evidence="5" id="KW-0547">Nucleotide-binding</keyword>
<dbReference type="InterPro" id="IPR050482">
    <property type="entry name" value="Sensor_HK_TwoCompSys"/>
</dbReference>
<dbReference type="Gene3D" id="3.30.565.10">
    <property type="entry name" value="Histidine kinase-like ATPase, C-terminal domain"/>
    <property type="match status" value="1"/>
</dbReference>
<feature type="transmembrane region" description="Helical" evidence="10">
    <location>
        <begin position="92"/>
        <end position="113"/>
    </location>
</feature>
<dbReference type="PANTHER" id="PTHR24421">
    <property type="entry name" value="NITRATE/NITRITE SENSOR PROTEIN NARX-RELATED"/>
    <property type="match status" value="1"/>
</dbReference>
<evidence type="ECO:0000313" key="14">
    <source>
        <dbReference type="Proteomes" id="UP000266340"/>
    </source>
</evidence>
<keyword evidence="7" id="KW-0067">ATP-binding</keyword>
<evidence type="ECO:0000259" key="12">
    <source>
        <dbReference type="Pfam" id="PF07730"/>
    </source>
</evidence>
<evidence type="ECO:0000256" key="3">
    <source>
        <dbReference type="ARBA" id="ARBA00022553"/>
    </source>
</evidence>
<feature type="domain" description="Signal transduction histidine kinase subgroup 3 dimerisation and phosphoacceptor" evidence="12">
    <location>
        <begin position="305"/>
        <end position="370"/>
    </location>
</feature>
<feature type="transmembrane region" description="Helical" evidence="10">
    <location>
        <begin position="33"/>
        <end position="54"/>
    </location>
</feature>
<dbReference type="Pfam" id="PF07695">
    <property type="entry name" value="7TMR-DISM_7TM"/>
    <property type="match status" value="1"/>
</dbReference>
<dbReference type="PANTHER" id="PTHR24421:SF10">
    <property type="entry name" value="NITRATE_NITRITE SENSOR PROTEIN NARQ"/>
    <property type="match status" value="1"/>
</dbReference>
<sequence>MLIDNREALNPAPWIGLIDKSDLLIHLVRKDTYSLVLAGFFLLGACVALGLYWGRRDRLHLYFFLLSLCCCYAAFVRNYLLQAYWDQPWLSYLELAVFPFGVTAFVSSIHEVFRMTLKTRVLDEFRRILFWFSCLTLASALFLNMKWYSWLLSYPLLALFLLTAVIVFWVLRSTYRDRKDPESIWMLAGFLIVTALALIHVLRIYLPAVFGRIEHFAPPLAALPFDLLSIAMFLFLLCLVRVIIYRFGVLNEKLLQFNKALEEKVAERTGELQGKTAQLKEANARLSRSMREKAETLADSKVLEERNRITGTIHDTIGHSLTATIVQLEAAKRLLDRDPLLAEDKLGASQELVRRGLEQIQQSVPMLREDSGHYDLAEAMNRLIRETESSTGATVDCTIGALPASLLLLHKRVLFQALQEGLTNGLRHGASSRFEFSLQAKNGQLLFRLASDGNTYKPAAFGFGLRAMSERVSQLGGIMTVSPGQPGCVLTVSLPYEASGQQGQGLATGGLK</sequence>
<dbReference type="InterPro" id="IPR011712">
    <property type="entry name" value="Sig_transdc_His_kin_sub3_dim/P"/>
</dbReference>
<keyword evidence="3" id="KW-0597">Phosphoprotein</keyword>
<feature type="domain" description="7TM-DISM receptor extracellular" evidence="11">
    <location>
        <begin position="33"/>
        <end position="234"/>
    </location>
</feature>
<evidence type="ECO:0000256" key="10">
    <source>
        <dbReference type="SAM" id="Phobius"/>
    </source>
</evidence>
<dbReference type="OrthoDB" id="9781904at2"/>
<evidence type="ECO:0000256" key="1">
    <source>
        <dbReference type="ARBA" id="ARBA00000085"/>
    </source>
</evidence>
<feature type="transmembrane region" description="Helical" evidence="10">
    <location>
        <begin position="151"/>
        <end position="171"/>
    </location>
</feature>
<reference evidence="13 14" key="1">
    <citation type="submission" date="2018-09" db="EMBL/GenBank/DDBJ databases">
        <title>Cohnella cavernae sp. nov., isolated from a karst cave.</title>
        <authorList>
            <person name="Zhu H."/>
        </authorList>
    </citation>
    <scope>NUCLEOTIDE SEQUENCE [LARGE SCALE GENOMIC DNA]</scope>
    <source>
        <strain evidence="13 14">K2E09-144</strain>
    </source>
</reference>
<dbReference type="EC" id="2.7.13.3" evidence="2"/>
<accession>A0A398CTB7</accession>
<evidence type="ECO:0000313" key="13">
    <source>
        <dbReference type="EMBL" id="RIE02204.1"/>
    </source>
</evidence>
<comment type="caution">
    <text evidence="13">The sequence shown here is derived from an EMBL/GenBank/DDBJ whole genome shotgun (WGS) entry which is preliminary data.</text>
</comment>
<keyword evidence="10" id="KW-0812">Transmembrane</keyword>
<dbReference type="Pfam" id="PF07730">
    <property type="entry name" value="HisKA_3"/>
    <property type="match status" value="1"/>
</dbReference>
<evidence type="ECO:0000256" key="9">
    <source>
        <dbReference type="SAM" id="Coils"/>
    </source>
</evidence>
<name>A0A398CTB7_9BACL</name>
<dbReference type="Proteomes" id="UP000266340">
    <property type="component" value="Unassembled WGS sequence"/>
</dbReference>
<keyword evidence="4" id="KW-0808">Transferase</keyword>
<feature type="transmembrane region" description="Helical" evidence="10">
    <location>
        <begin position="61"/>
        <end position="80"/>
    </location>
</feature>
<keyword evidence="14" id="KW-1185">Reference proteome</keyword>
<gene>
    <name evidence="13" type="ORF">D3H35_15805</name>
</gene>
<keyword evidence="6" id="KW-0418">Kinase</keyword>
<dbReference type="GO" id="GO:0046983">
    <property type="term" value="F:protein dimerization activity"/>
    <property type="evidence" value="ECO:0007669"/>
    <property type="project" value="InterPro"/>
</dbReference>
<dbReference type="CDD" id="cd16917">
    <property type="entry name" value="HATPase_UhpB-NarQ-NarX-like"/>
    <property type="match status" value="1"/>
</dbReference>
<evidence type="ECO:0000256" key="5">
    <source>
        <dbReference type="ARBA" id="ARBA00022741"/>
    </source>
</evidence>
<keyword evidence="9" id="KW-0175">Coiled coil</keyword>
<dbReference type="InterPro" id="IPR036890">
    <property type="entry name" value="HATPase_C_sf"/>
</dbReference>
<protein>
    <recommendedName>
        <fullName evidence="2">histidine kinase</fullName>
        <ecNumber evidence="2">2.7.13.3</ecNumber>
    </recommendedName>
</protein>
<evidence type="ECO:0000256" key="8">
    <source>
        <dbReference type="ARBA" id="ARBA00023012"/>
    </source>
</evidence>
<feature type="coiled-coil region" evidence="9">
    <location>
        <begin position="272"/>
        <end position="299"/>
    </location>
</feature>
<keyword evidence="10" id="KW-1133">Transmembrane helix</keyword>
<dbReference type="GO" id="GO:0016020">
    <property type="term" value="C:membrane"/>
    <property type="evidence" value="ECO:0007669"/>
    <property type="project" value="InterPro"/>
</dbReference>
<feature type="transmembrane region" description="Helical" evidence="10">
    <location>
        <begin position="225"/>
        <end position="244"/>
    </location>
</feature>
<feature type="transmembrane region" description="Helical" evidence="10">
    <location>
        <begin position="125"/>
        <end position="145"/>
    </location>
</feature>
<evidence type="ECO:0000256" key="7">
    <source>
        <dbReference type="ARBA" id="ARBA00022840"/>
    </source>
</evidence>
<dbReference type="GO" id="GO:0005524">
    <property type="term" value="F:ATP binding"/>
    <property type="evidence" value="ECO:0007669"/>
    <property type="project" value="UniProtKB-KW"/>
</dbReference>
<dbReference type="SUPFAM" id="SSF55874">
    <property type="entry name" value="ATPase domain of HSP90 chaperone/DNA topoisomerase II/histidine kinase"/>
    <property type="match status" value="1"/>
</dbReference>
<comment type="catalytic activity">
    <reaction evidence="1">
        <text>ATP + protein L-histidine = ADP + protein N-phospho-L-histidine.</text>
        <dbReference type="EC" id="2.7.13.3"/>
    </reaction>
</comment>
<dbReference type="GO" id="GO:0000155">
    <property type="term" value="F:phosphorelay sensor kinase activity"/>
    <property type="evidence" value="ECO:0007669"/>
    <property type="project" value="InterPro"/>
</dbReference>
<feature type="transmembrane region" description="Helical" evidence="10">
    <location>
        <begin position="183"/>
        <end position="205"/>
    </location>
</feature>
<dbReference type="EMBL" id="QXJM01000039">
    <property type="protein sequence ID" value="RIE02204.1"/>
    <property type="molecule type" value="Genomic_DNA"/>
</dbReference>
<dbReference type="RefSeq" id="WP_119150243.1">
    <property type="nucleotide sequence ID" value="NZ_QXJM01000039.1"/>
</dbReference>
<dbReference type="InterPro" id="IPR011623">
    <property type="entry name" value="7TMR_DISM_rcpt_extracell_dom1"/>
</dbReference>
<dbReference type="AlphaFoldDB" id="A0A398CTB7"/>
<keyword evidence="8" id="KW-0902">Two-component regulatory system</keyword>
<evidence type="ECO:0000256" key="4">
    <source>
        <dbReference type="ARBA" id="ARBA00022679"/>
    </source>
</evidence>
<organism evidence="13 14">
    <name type="scientific">Cohnella faecalis</name>
    <dbReference type="NCBI Taxonomy" id="2315694"/>
    <lineage>
        <taxon>Bacteria</taxon>
        <taxon>Bacillati</taxon>
        <taxon>Bacillota</taxon>
        <taxon>Bacilli</taxon>
        <taxon>Bacillales</taxon>
        <taxon>Paenibacillaceae</taxon>
        <taxon>Cohnella</taxon>
    </lineage>
</organism>
<evidence type="ECO:0000256" key="6">
    <source>
        <dbReference type="ARBA" id="ARBA00022777"/>
    </source>
</evidence>
<evidence type="ECO:0000256" key="2">
    <source>
        <dbReference type="ARBA" id="ARBA00012438"/>
    </source>
</evidence>
<keyword evidence="10" id="KW-0472">Membrane</keyword>
<evidence type="ECO:0000259" key="11">
    <source>
        <dbReference type="Pfam" id="PF07695"/>
    </source>
</evidence>
<proteinExistence type="predicted"/>